<dbReference type="InterPro" id="IPR053191">
    <property type="entry name" value="DcsG_Biosynth_Enzyme"/>
</dbReference>
<reference evidence="2 3" key="1">
    <citation type="submission" date="2020-07" db="EMBL/GenBank/DDBJ databases">
        <title>Sequencing the genomes of 1000 actinobacteria strains.</title>
        <authorList>
            <person name="Klenk H.-P."/>
        </authorList>
    </citation>
    <scope>NUCLEOTIDE SEQUENCE [LARGE SCALE GENOMIC DNA]</scope>
    <source>
        <strain evidence="2 3">DSM 29531</strain>
    </source>
</reference>
<evidence type="ECO:0000313" key="3">
    <source>
        <dbReference type="Proteomes" id="UP000571817"/>
    </source>
</evidence>
<organism evidence="2 3">
    <name type="scientific">Allobranchiibius huperziae</name>
    <dbReference type="NCBI Taxonomy" id="1874116"/>
    <lineage>
        <taxon>Bacteria</taxon>
        <taxon>Bacillati</taxon>
        <taxon>Actinomycetota</taxon>
        <taxon>Actinomycetes</taxon>
        <taxon>Micrococcales</taxon>
        <taxon>Dermacoccaceae</taxon>
        <taxon>Allobranchiibius</taxon>
    </lineage>
</organism>
<accession>A0A853D802</accession>
<dbReference type="InterPro" id="IPR013815">
    <property type="entry name" value="ATP_grasp_subdomain_1"/>
</dbReference>
<dbReference type="PANTHER" id="PTHR39217">
    <property type="match status" value="1"/>
</dbReference>
<dbReference type="SUPFAM" id="SSF56059">
    <property type="entry name" value="Glutathione synthetase ATP-binding domain-like"/>
    <property type="match status" value="1"/>
</dbReference>
<keyword evidence="3" id="KW-1185">Reference proteome</keyword>
<dbReference type="AlphaFoldDB" id="A0A853D802"/>
<dbReference type="GO" id="GO:0004363">
    <property type="term" value="F:glutathione synthase activity"/>
    <property type="evidence" value="ECO:0007669"/>
    <property type="project" value="InterPro"/>
</dbReference>
<dbReference type="Pfam" id="PF02955">
    <property type="entry name" value="GSH-S_ATP"/>
    <property type="match status" value="1"/>
</dbReference>
<dbReference type="InterPro" id="IPR004218">
    <property type="entry name" value="GSHS_ATP-bd"/>
</dbReference>
<dbReference type="RefSeq" id="WP_179478095.1">
    <property type="nucleotide sequence ID" value="NZ_JACCFW010000001.1"/>
</dbReference>
<comment type="caution">
    <text evidence="2">The sequence shown here is derived from an EMBL/GenBank/DDBJ whole genome shotgun (WGS) entry which is preliminary data.</text>
</comment>
<evidence type="ECO:0000313" key="2">
    <source>
        <dbReference type="EMBL" id="NYJ73078.1"/>
    </source>
</evidence>
<dbReference type="EMBL" id="JACCFW010000001">
    <property type="protein sequence ID" value="NYJ73078.1"/>
    <property type="molecule type" value="Genomic_DNA"/>
</dbReference>
<dbReference type="Gene3D" id="3.30.470.20">
    <property type="entry name" value="ATP-grasp fold, B domain"/>
    <property type="match status" value="1"/>
</dbReference>
<keyword evidence="2" id="KW-0436">Ligase</keyword>
<gene>
    <name evidence="2" type="ORF">HNR15_000041</name>
</gene>
<dbReference type="Gene3D" id="3.30.1490.20">
    <property type="entry name" value="ATP-grasp fold, A domain"/>
    <property type="match status" value="1"/>
</dbReference>
<sequence>MATITLLTSAAARDRENSEITLLSKSLTQLGVATRTASWTDTDAAELGAGDIAIIRTTWDYTSRVAEFLAFVDALPVVHNPAEVIRWNSHKGYLVELAGAGVPVVPTVLVRSVDGLDPATILESARGAFTTSDIIVKPAVAASARGMGRFALDSSLDLSRAIDHVRGLSDEGDVLVQPFQPDIADGERSLIFFAGQFAHAMLKTPAPDDFRVQARWGGTSVAYMPTDPELEAAHAAAAAAPGGAKSLLYARVDLVGPASAPSVMELELVEPDLFLSSGAGNADAFAQAIAGLVAS</sequence>
<dbReference type="GO" id="GO:0005524">
    <property type="term" value="F:ATP binding"/>
    <property type="evidence" value="ECO:0007669"/>
    <property type="project" value="InterPro"/>
</dbReference>
<dbReference type="Proteomes" id="UP000571817">
    <property type="component" value="Unassembled WGS sequence"/>
</dbReference>
<dbReference type="Gene3D" id="3.40.50.20">
    <property type="match status" value="1"/>
</dbReference>
<dbReference type="PANTHER" id="PTHR39217:SF1">
    <property type="entry name" value="GLUTATHIONE SYNTHETASE"/>
    <property type="match status" value="1"/>
</dbReference>
<name>A0A853D802_9MICO</name>
<protein>
    <submittedName>
        <fullName evidence="2">Glutathione synthase/RimK-type ligase-like ATP-grasp enzyme</fullName>
    </submittedName>
</protein>
<evidence type="ECO:0000259" key="1">
    <source>
        <dbReference type="Pfam" id="PF02955"/>
    </source>
</evidence>
<proteinExistence type="predicted"/>
<feature type="domain" description="Prokaryotic glutathione synthetase ATP-binding" evidence="1">
    <location>
        <begin position="131"/>
        <end position="255"/>
    </location>
</feature>